<dbReference type="EMBL" id="JAGPXC010000015">
    <property type="protein sequence ID" value="KAH6638641.1"/>
    <property type="molecule type" value="Genomic_DNA"/>
</dbReference>
<feature type="region of interest" description="Disordered" evidence="1">
    <location>
        <begin position="46"/>
        <end position="67"/>
    </location>
</feature>
<reference evidence="3" key="1">
    <citation type="journal article" date="2021" name="Nat. Commun.">
        <title>Genetic determinants of endophytism in the Arabidopsis root mycobiome.</title>
        <authorList>
            <person name="Mesny F."/>
            <person name="Miyauchi S."/>
            <person name="Thiergart T."/>
            <person name="Pickel B."/>
            <person name="Atanasova L."/>
            <person name="Karlsson M."/>
            <person name="Huettel B."/>
            <person name="Barry K.W."/>
            <person name="Haridas S."/>
            <person name="Chen C."/>
            <person name="Bauer D."/>
            <person name="Andreopoulos W."/>
            <person name="Pangilinan J."/>
            <person name="LaButti K."/>
            <person name="Riley R."/>
            <person name="Lipzen A."/>
            <person name="Clum A."/>
            <person name="Drula E."/>
            <person name="Henrissat B."/>
            <person name="Kohler A."/>
            <person name="Grigoriev I.V."/>
            <person name="Martin F.M."/>
            <person name="Hacquard S."/>
        </authorList>
    </citation>
    <scope>NUCLEOTIDE SEQUENCE</scope>
    <source>
        <strain evidence="3">MPI-SDFR-AT-0073</strain>
    </source>
</reference>
<dbReference type="Pfam" id="PF07985">
    <property type="entry name" value="SRR1"/>
    <property type="match status" value="1"/>
</dbReference>
<comment type="caution">
    <text evidence="3">The sequence shown here is derived from an EMBL/GenBank/DDBJ whole genome shotgun (WGS) entry which is preliminary data.</text>
</comment>
<protein>
    <recommendedName>
        <fullName evidence="2">SRR1-like domain-containing protein</fullName>
    </recommendedName>
</protein>
<organism evidence="3 4">
    <name type="scientific">Truncatella angustata</name>
    <dbReference type="NCBI Taxonomy" id="152316"/>
    <lineage>
        <taxon>Eukaryota</taxon>
        <taxon>Fungi</taxon>
        <taxon>Dikarya</taxon>
        <taxon>Ascomycota</taxon>
        <taxon>Pezizomycotina</taxon>
        <taxon>Sordariomycetes</taxon>
        <taxon>Xylariomycetidae</taxon>
        <taxon>Amphisphaeriales</taxon>
        <taxon>Sporocadaceae</taxon>
        <taxon>Truncatella</taxon>
    </lineage>
</organism>
<feature type="compositionally biased region" description="Polar residues" evidence="1">
    <location>
        <begin position="1"/>
        <end position="15"/>
    </location>
</feature>
<dbReference type="PANTHER" id="PTHR42080:SF1">
    <property type="entry name" value="SRR1-LIKE DOMAIN-CONTAINING PROTEIN"/>
    <property type="match status" value="1"/>
</dbReference>
<sequence length="328" mass="37324">MTSYTSELESSNSKPFFTREALQEAEDELEKDGEFFLLPLRDRDHAEKHKNNNRGVGLHDPGPGEELRVNSITLTRNMAPLRKASCNRKHRCFQIASLTLGGPRLSLADLNAYMGEAMSRMRLPDADFEMHVRPFIDKNAAVFRLVDKVVCLGLGRLEGRLGTTSYPNGPMLQHSLVHMIAKRIEEIRKLTGTGQPEVTLYAQEPLYTRFDKDVLTMGSFNIVRGFGVKGFLLVDDKTMVISQWPNFPLREAVLDLSRPLVMWVQKKTSSTIGDPCDLHTRKIMDEEYDEERVEGISGSVFPQNYWYTRKLRATAPDPPILNDYKAFL</sequence>
<evidence type="ECO:0000259" key="2">
    <source>
        <dbReference type="Pfam" id="PF07985"/>
    </source>
</evidence>
<dbReference type="InterPro" id="IPR012942">
    <property type="entry name" value="SRR1-like"/>
</dbReference>
<proteinExistence type="predicted"/>
<dbReference type="AlphaFoldDB" id="A0A9P8REJ9"/>
<dbReference type="GeneID" id="70137593"/>
<evidence type="ECO:0000313" key="3">
    <source>
        <dbReference type="EMBL" id="KAH6638641.1"/>
    </source>
</evidence>
<evidence type="ECO:0000313" key="4">
    <source>
        <dbReference type="Proteomes" id="UP000758603"/>
    </source>
</evidence>
<feature type="region of interest" description="Disordered" evidence="1">
    <location>
        <begin position="1"/>
        <end position="25"/>
    </location>
</feature>
<name>A0A9P8REJ9_9PEZI</name>
<keyword evidence="4" id="KW-1185">Reference proteome</keyword>
<dbReference type="RefSeq" id="XP_045950913.1">
    <property type="nucleotide sequence ID" value="XM_046108702.1"/>
</dbReference>
<accession>A0A9P8REJ9</accession>
<evidence type="ECO:0000256" key="1">
    <source>
        <dbReference type="SAM" id="MobiDB-lite"/>
    </source>
</evidence>
<dbReference type="OrthoDB" id="5230585at2759"/>
<dbReference type="Proteomes" id="UP000758603">
    <property type="component" value="Unassembled WGS sequence"/>
</dbReference>
<gene>
    <name evidence="3" type="ORF">BKA67DRAFT_671795</name>
</gene>
<dbReference type="PANTHER" id="PTHR42080">
    <property type="entry name" value="SRR1 DOMAIN-CONTAINING PROTEIN"/>
    <property type="match status" value="1"/>
</dbReference>
<feature type="domain" description="SRR1-like" evidence="2">
    <location>
        <begin position="144"/>
        <end position="254"/>
    </location>
</feature>